<feature type="binding site" evidence="8">
    <location>
        <position position="171"/>
    </location>
    <ligand>
        <name>UDP-N-acetyl-alpha-D-muramoyl-L-alanyl-D-glutamate</name>
        <dbReference type="ChEBI" id="CHEBI:83900"/>
    </ligand>
</feature>
<proteinExistence type="inferred from homology"/>
<comment type="similarity">
    <text evidence="2 8">Belongs to the MurCDEF family. MurE subfamily.</text>
</comment>
<keyword evidence="8" id="KW-0547">Nucleotide-binding</keyword>
<feature type="domain" description="Mur ligase central" evidence="12">
    <location>
        <begin position="101"/>
        <end position="299"/>
    </location>
</feature>
<evidence type="ECO:0000256" key="7">
    <source>
        <dbReference type="ARBA" id="ARBA00023316"/>
    </source>
</evidence>
<dbReference type="NCBIfam" id="NF001126">
    <property type="entry name" value="PRK00139.1-4"/>
    <property type="match status" value="1"/>
</dbReference>
<comment type="PTM">
    <text evidence="8">Carboxylation is probably crucial for Mg(2+) binding and, consequently, for the gamma-phosphate positioning of ATP.</text>
</comment>
<evidence type="ECO:0000256" key="5">
    <source>
        <dbReference type="ARBA" id="ARBA00022984"/>
    </source>
</evidence>
<dbReference type="Gene3D" id="3.40.1190.10">
    <property type="entry name" value="Mur-like, catalytic domain"/>
    <property type="match status" value="1"/>
</dbReference>
<keyword evidence="4 8" id="KW-0133">Cell shape</keyword>
<evidence type="ECO:0000256" key="1">
    <source>
        <dbReference type="ARBA" id="ARBA00004752"/>
    </source>
</evidence>
<comment type="cofactor">
    <cofactor evidence="8">
        <name>Mg(2+)</name>
        <dbReference type="ChEBI" id="CHEBI:18420"/>
    </cofactor>
</comment>
<evidence type="ECO:0000256" key="3">
    <source>
        <dbReference type="ARBA" id="ARBA00022618"/>
    </source>
</evidence>
<keyword evidence="3 8" id="KW-0132">Cell division</keyword>
<organism evidence="13 14">
    <name type="scientific">Massilicoli timonensis</name>
    <dbReference type="NCBI Taxonomy" id="2015901"/>
    <lineage>
        <taxon>Bacteria</taxon>
        <taxon>Bacillati</taxon>
        <taxon>Bacillota</taxon>
        <taxon>Erysipelotrichia</taxon>
        <taxon>Erysipelotrichales</taxon>
        <taxon>Erysipelotrichaceae</taxon>
        <taxon>Massilicoli</taxon>
    </lineage>
</organism>
<name>A0ABT1SJN6_9FIRM</name>
<evidence type="ECO:0000256" key="9">
    <source>
        <dbReference type="RuleBase" id="RU004135"/>
    </source>
</evidence>
<evidence type="ECO:0000259" key="10">
    <source>
        <dbReference type="Pfam" id="PF01225"/>
    </source>
</evidence>
<keyword evidence="8 13" id="KW-0436">Ligase</keyword>
<dbReference type="Gene3D" id="3.90.190.20">
    <property type="entry name" value="Mur ligase, C-terminal domain"/>
    <property type="match status" value="1"/>
</dbReference>
<comment type="subcellular location">
    <subcellularLocation>
        <location evidence="8 9">Cytoplasm</location>
    </subcellularLocation>
</comment>
<dbReference type="InterPro" id="IPR013221">
    <property type="entry name" value="Mur_ligase_cen"/>
</dbReference>
<accession>A0ABT1SJN6</accession>
<dbReference type="InterPro" id="IPR000713">
    <property type="entry name" value="Mur_ligase_N"/>
</dbReference>
<dbReference type="InterPro" id="IPR005761">
    <property type="entry name" value="UDP-N-AcMur-Glu-dNH2Pim_ligase"/>
</dbReference>
<feature type="binding site" evidence="8">
    <location>
        <position position="177"/>
    </location>
    <ligand>
        <name>UDP-N-acetyl-alpha-D-muramoyl-L-alanyl-D-glutamate</name>
        <dbReference type="ChEBI" id="CHEBI:83900"/>
    </ligand>
</feature>
<dbReference type="GO" id="GO:0008765">
    <property type="term" value="F:UDP-N-acetylmuramoylalanyl-D-glutamate-2,6-diaminopimelate ligase activity"/>
    <property type="evidence" value="ECO:0007669"/>
    <property type="project" value="UniProtKB-EC"/>
</dbReference>
<dbReference type="NCBIfam" id="TIGR01085">
    <property type="entry name" value="murE"/>
    <property type="match status" value="1"/>
</dbReference>
<dbReference type="HAMAP" id="MF_00208">
    <property type="entry name" value="MurE"/>
    <property type="match status" value="1"/>
</dbReference>
<evidence type="ECO:0000256" key="4">
    <source>
        <dbReference type="ARBA" id="ARBA00022960"/>
    </source>
</evidence>
<comment type="pathway">
    <text evidence="1 8 9">Cell wall biogenesis; peptidoglycan biosynthesis.</text>
</comment>
<dbReference type="Proteomes" id="UP001524435">
    <property type="component" value="Unassembled WGS sequence"/>
</dbReference>
<dbReference type="EMBL" id="JANGCH010000004">
    <property type="protein sequence ID" value="MCQ5121423.1"/>
    <property type="molecule type" value="Genomic_DNA"/>
</dbReference>
<feature type="binding site" evidence="8">
    <location>
        <begin position="144"/>
        <end position="145"/>
    </location>
    <ligand>
        <name>UDP-N-acetyl-alpha-D-muramoyl-L-alanyl-D-glutamate</name>
        <dbReference type="ChEBI" id="CHEBI:83900"/>
    </ligand>
</feature>
<dbReference type="Gene3D" id="3.40.1390.10">
    <property type="entry name" value="MurE/MurF, N-terminal domain"/>
    <property type="match status" value="1"/>
</dbReference>
<comment type="function">
    <text evidence="8">Catalyzes the addition of an amino acid to the nucleotide precursor UDP-N-acetylmuramoyl-L-alanyl-D-glutamate (UMAG) in the biosynthesis of bacterial cell-wall peptidoglycan.</text>
</comment>
<dbReference type="Pfam" id="PF01225">
    <property type="entry name" value="Mur_ligase"/>
    <property type="match status" value="1"/>
</dbReference>
<feature type="domain" description="Mur ligase C-terminal" evidence="11">
    <location>
        <begin position="322"/>
        <end position="449"/>
    </location>
</feature>
<sequence length="485" mass="54273">MYLSEIFEKAPHIKITSLCSDSRAVKKGCMYFCLEGMNCDGHDFVEQAIAGGAVCIVHSKELHDLQNGVAYIRVASVVETMNQVADKFNGYPSRQMRMFGITGTNGKSTTTTLIRDLLNHFSPCGYIGTIAIRYGEVDKEPIHTTPDCLILQGVLKEMADAGMKNVALEVSSHGLEQGRVLGVDFDVVGFTNLTYEHLDYHGTIENYFQAKAKLFHLVKADGVCVLNVDDDHFEALREECEARVVTYGITKPCDYRADEIELHPTSTTFTLVHHEESYRVTTNLVATYNISNLLCAIACICESGYALKDLIPYLDTLAQVDGRMERIDEGQPFLVIVDYAHTPDGFEKIYSYAKAVTPSDRKIISVFGSAGKRDMKKRPVMGEIADRYSSLIYLTEEDPRDEDPKEIAEDIKKGMRHANCVFIADRYDAIRTAVETANVSDTILILGKGDETFMDRKNGTQFYMGDHKAARHALKHYYFGNESES</sequence>
<feature type="domain" description="Mur ligase N-terminal catalytic" evidence="10">
    <location>
        <begin position="14"/>
        <end position="79"/>
    </location>
</feature>
<keyword evidence="8" id="KW-0460">Magnesium</keyword>
<comment type="caution">
    <text evidence="13">The sequence shown here is derived from an EMBL/GenBank/DDBJ whole genome shotgun (WGS) entry which is preliminary data.</text>
</comment>
<evidence type="ECO:0000259" key="12">
    <source>
        <dbReference type="Pfam" id="PF08245"/>
    </source>
</evidence>
<dbReference type="Pfam" id="PF02875">
    <property type="entry name" value="Mur_ligase_C"/>
    <property type="match status" value="1"/>
</dbReference>
<evidence type="ECO:0000256" key="2">
    <source>
        <dbReference type="ARBA" id="ARBA00005898"/>
    </source>
</evidence>
<dbReference type="SUPFAM" id="SSF63418">
    <property type="entry name" value="MurE/MurF N-terminal domain"/>
    <property type="match status" value="1"/>
</dbReference>
<dbReference type="InterPro" id="IPR035911">
    <property type="entry name" value="MurE/MurF_N"/>
</dbReference>
<dbReference type="InterPro" id="IPR036615">
    <property type="entry name" value="Mur_ligase_C_dom_sf"/>
</dbReference>
<dbReference type="SUPFAM" id="SSF53244">
    <property type="entry name" value="MurD-like peptide ligases, peptide-binding domain"/>
    <property type="match status" value="1"/>
</dbReference>
<dbReference type="PANTHER" id="PTHR23135:SF4">
    <property type="entry name" value="UDP-N-ACETYLMURAMOYL-L-ALANYL-D-GLUTAMATE--2,6-DIAMINOPIMELATE LIGASE MURE HOMOLOG, CHLOROPLASTIC"/>
    <property type="match status" value="1"/>
</dbReference>
<keyword evidence="14" id="KW-1185">Reference proteome</keyword>
<keyword evidence="8" id="KW-0963">Cytoplasm</keyword>
<dbReference type="InterPro" id="IPR036565">
    <property type="entry name" value="Mur-like_cat_sf"/>
</dbReference>
<reference evidence="13 14" key="1">
    <citation type="submission" date="2022-06" db="EMBL/GenBank/DDBJ databases">
        <title>Isolation of gut microbiota from human fecal samples.</title>
        <authorList>
            <person name="Pamer E.G."/>
            <person name="Barat B."/>
            <person name="Waligurski E."/>
            <person name="Medina S."/>
            <person name="Paddock L."/>
            <person name="Mostad J."/>
        </authorList>
    </citation>
    <scope>NUCLEOTIDE SEQUENCE [LARGE SCALE GENOMIC DNA]</scope>
    <source>
        <strain evidence="13 14">DFI.6.1</strain>
    </source>
</reference>
<feature type="modified residue" description="N6-carboxylysine" evidence="8">
    <location>
        <position position="211"/>
    </location>
</feature>
<dbReference type="PANTHER" id="PTHR23135">
    <property type="entry name" value="MUR LIGASE FAMILY MEMBER"/>
    <property type="match status" value="1"/>
</dbReference>
<gene>
    <name evidence="8" type="primary">murE</name>
    <name evidence="13" type="ORF">NE663_04020</name>
</gene>
<dbReference type="InterPro" id="IPR004101">
    <property type="entry name" value="Mur_ligase_C"/>
</dbReference>
<dbReference type="SUPFAM" id="SSF53623">
    <property type="entry name" value="MurD-like peptide ligases, catalytic domain"/>
    <property type="match status" value="1"/>
</dbReference>
<comment type="caution">
    <text evidence="8">Lacks conserved residue(s) required for the propagation of feature annotation.</text>
</comment>
<keyword evidence="6 8" id="KW-0131">Cell cycle</keyword>
<dbReference type="RefSeq" id="WP_178199978.1">
    <property type="nucleotide sequence ID" value="NZ_CANTYB010000093.1"/>
</dbReference>
<keyword evidence="5 8" id="KW-0573">Peptidoglycan synthesis</keyword>
<feature type="binding site" evidence="8">
    <location>
        <begin position="103"/>
        <end position="109"/>
    </location>
    <ligand>
        <name>ATP</name>
        <dbReference type="ChEBI" id="CHEBI:30616"/>
    </ligand>
</feature>
<evidence type="ECO:0000259" key="11">
    <source>
        <dbReference type="Pfam" id="PF02875"/>
    </source>
</evidence>
<evidence type="ECO:0000313" key="13">
    <source>
        <dbReference type="EMBL" id="MCQ5121423.1"/>
    </source>
</evidence>
<evidence type="ECO:0000313" key="14">
    <source>
        <dbReference type="Proteomes" id="UP001524435"/>
    </source>
</evidence>
<keyword evidence="7 8" id="KW-0961">Cell wall biogenesis/degradation</keyword>
<dbReference type="Pfam" id="PF08245">
    <property type="entry name" value="Mur_ligase_M"/>
    <property type="match status" value="1"/>
</dbReference>
<dbReference type="EC" id="6.3.2.-" evidence="8"/>
<keyword evidence="8" id="KW-0067">ATP-binding</keyword>
<evidence type="ECO:0000256" key="8">
    <source>
        <dbReference type="HAMAP-Rule" id="MF_00208"/>
    </source>
</evidence>
<protein>
    <recommendedName>
        <fullName evidence="8">UDP-N-acetylmuramyl-tripeptide synthetase</fullName>
        <ecNumber evidence="8">6.3.2.-</ecNumber>
    </recommendedName>
    <alternativeName>
        <fullName evidence="8">UDP-MurNAc-tripeptide synthetase</fullName>
    </alternativeName>
</protein>
<feature type="binding site" evidence="8">
    <location>
        <position position="22"/>
    </location>
    <ligand>
        <name>UDP-N-acetyl-alpha-D-muramoyl-L-alanyl-D-glutamate</name>
        <dbReference type="ChEBI" id="CHEBI:83900"/>
    </ligand>
</feature>
<evidence type="ECO:0000256" key="6">
    <source>
        <dbReference type="ARBA" id="ARBA00023306"/>
    </source>
</evidence>
<feature type="binding site" evidence="8">
    <location>
        <position position="179"/>
    </location>
    <ligand>
        <name>UDP-N-acetyl-alpha-D-muramoyl-L-alanyl-D-glutamate</name>
        <dbReference type="ChEBI" id="CHEBI:83900"/>
    </ligand>
</feature>